<evidence type="ECO:0000313" key="5">
    <source>
        <dbReference type="EMBL" id="GMH27022.1"/>
    </source>
</evidence>
<dbReference type="Pfam" id="PF00076">
    <property type="entry name" value="RRM_1"/>
    <property type="match status" value="3"/>
</dbReference>
<dbReference type="Pfam" id="PF18360">
    <property type="entry name" value="hnRNP_Q_AcD"/>
    <property type="match status" value="1"/>
</dbReference>
<dbReference type="InterPro" id="IPR041337">
    <property type="entry name" value="hnRNP_Q_AcD"/>
</dbReference>
<dbReference type="GO" id="GO:0003723">
    <property type="term" value="F:RNA binding"/>
    <property type="evidence" value="ECO:0007669"/>
    <property type="project" value="UniProtKB-UniRule"/>
</dbReference>
<dbReference type="InterPro" id="IPR012677">
    <property type="entry name" value="Nucleotide-bd_a/b_plait_sf"/>
</dbReference>
<dbReference type="SMART" id="SM00360">
    <property type="entry name" value="RRM"/>
    <property type="match status" value="3"/>
</dbReference>
<organism evidence="5 6">
    <name type="scientific">Nepenthes gracilis</name>
    <name type="common">Slender pitcher plant</name>
    <dbReference type="NCBI Taxonomy" id="150966"/>
    <lineage>
        <taxon>Eukaryota</taxon>
        <taxon>Viridiplantae</taxon>
        <taxon>Streptophyta</taxon>
        <taxon>Embryophyta</taxon>
        <taxon>Tracheophyta</taxon>
        <taxon>Spermatophyta</taxon>
        <taxon>Magnoliopsida</taxon>
        <taxon>eudicotyledons</taxon>
        <taxon>Gunneridae</taxon>
        <taxon>Pentapetalae</taxon>
        <taxon>Caryophyllales</taxon>
        <taxon>Nepenthaceae</taxon>
        <taxon>Nepenthes</taxon>
    </lineage>
</organism>
<evidence type="ECO:0000313" key="6">
    <source>
        <dbReference type="Proteomes" id="UP001279734"/>
    </source>
</evidence>
<dbReference type="SUPFAM" id="SSF54928">
    <property type="entry name" value="RNA-binding domain, RBD"/>
    <property type="match status" value="2"/>
</dbReference>
<evidence type="ECO:0000259" key="4">
    <source>
        <dbReference type="PROSITE" id="PS50102"/>
    </source>
</evidence>
<dbReference type="PANTHER" id="PTHR21245">
    <property type="entry name" value="HETEROGENEOUS NUCLEAR RIBONUCLEOPROTEIN"/>
    <property type="match status" value="1"/>
</dbReference>
<dbReference type="InterPro" id="IPR035979">
    <property type="entry name" value="RBD_domain_sf"/>
</dbReference>
<accession>A0AAD3TCV1</accession>
<feature type="domain" description="RRM" evidence="4">
    <location>
        <begin position="36"/>
        <end position="113"/>
    </location>
</feature>
<feature type="region of interest" description="Disordered" evidence="3">
    <location>
        <begin position="300"/>
        <end position="323"/>
    </location>
</feature>
<feature type="compositionally biased region" description="Polar residues" evidence="3">
    <location>
        <begin position="311"/>
        <end position="322"/>
    </location>
</feature>
<dbReference type="InterPro" id="IPR000504">
    <property type="entry name" value="RRM_dom"/>
</dbReference>
<dbReference type="EMBL" id="BSYO01000032">
    <property type="protein sequence ID" value="GMH27022.1"/>
    <property type="molecule type" value="Genomic_DNA"/>
</dbReference>
<keyword evidence="1 2" id="KW-0694">RNA-binding</keyword>
<comment type="caution">
    <text evidence="5">The sequence shown here is derived from an EMBL/GenBank/DDBJ whole genome shotgun (WGS) entry which is preliminary data.</text>
</comment>
<name>A0AAD3TCV1_NEPGR</name>
<feature type="domain" description="RRM" evidence="4">
    <location>
        <begin position="115"/>
        <end position="224"/>
    </location>
</feature>
<evidence type="ECO:0000256" key="3">
    <source>
        <dbReference type="SAM" id="MobiDB-lite"/>
    </source>
</evidence>
<dbReference type="PROSITE" id="PS50102">
    <property type="entry name" value="RRM"/>
    <property type="match status" value="3"/>
</dbReference>
<dbReference type="CDD" id="cd00590">
    <property type="entry name" value="RRM_SF"/>
    <property type="match status" value="2"/>
</dbReference>
<keyword evidence="6" id="KW-1185">Reference proteome</keyword>
<feature type="domain" description="RRM" evidence="4">
    <location>
        <begin position="218"/>
        <end position="298"/>
    </location>
</feature>
<evidence type="ECO:0000256" key="2">
    <source>
        <dbReference type="PROSITE-ProRule" id="PRU00176"/>
    </source>
</evidence>
<sequence length="593" mass="65751">MLRYSDMCFYFDSFIVQMSNFVESRSTDHQHDVKGAEVFVGGLAQSVTENNISEVFASCGKIMEIRMIKDQQGNSKGYCFVRFSTRDAAGKAVKDKNGLMLEGRKIGVLPSTDQKSLFLGNLHKDWSTDDFNKIIRQVFQDVVSADLAMPPIGIDGASGQKRRNQGFGFVTFSSHAAAARAYRMGTKTDFVIGGKWHPTVEWAEEEPEIDPEELSKVKVAFVRDLPFDVDEAYLKKLFEPYGKLEKIVLSKKSNSQVGFVHFAERSDLENAINQMNDKSVQGTDGGLSFRLQVEVARPFDKNRKRTRDQSSRPASGTTSQSKVLKGQLAFSSSADRVSKPVEEPVVIDPYEATVISLPGPVKDRLLRILRLGIASRYDIGIKCLTNLKELPESTAISVLDQFMLSGGDAIDKGAFLAGLISNVYDLHGVKSLEMDRFPLYTSRYTSRARDLSLGSDLPRLSGRRLMTVESSSHVGTAPLRSDSYVSRLSSLDYPSSPQVGIPKVEKTSPPTFHQPLVPSPGYGRAGMDSPLGAATTHQSTRQQVRFDPFTGEPYKFDPFTVFDSSTLALIQRPPLSLSLGISYRWPWTLVIQT</sequence>
<proteinExistence type="predicted"/>
<reference evidence="5" key="1">
    <citation type="submission" date="2023-05" db="EMBL/GenBank/DDBJ databases">
        <title>Nepenthes gracilis genome sequencing.</title>
        <authorList>
            <person name="Fukushima K."/>
        </authorList>
    </citation>
    <scope>NUCLEOTIDE SEQUENCE</scope>
    <source>
        <strain evidence="5">SING2019-196</strain>
    </source>
</reference>
<gene>
    <name evidence="5" type="ORF">Nepgr_028865</name>
</gene>
<dbReference type="Gene3D" id="3.30.70.330">
    <property type="match status" value="3"/>
</dbReference>
<dbReference type="Proteomes" id="UP001279734">
    <property type="component" value="Unassembled WGS sequence"/>
</dbReference>
<dbReference type="AlphaFoldDB" id="A0AAD3TCV1"/>
<evidence type="ECO:0000256" key="1">
    <source>
        <dbReference type="ARBA" id="ARBA00022884"/>
    </source>
</evidence>
<protein>
    <recommendedName>
        <fullName evidence="4">RRM domain-containing protein</fullName>
    </recommendedName>
</protein>
<dbReference type="CDD" id="cd21039">
    <property type="entry name" value="NURR"/>
    <property type="match status" value="1"/>
</dbReference>